<evidence type="ECO:0000313" key="3">
    <source>
        <dbReference type="EMBL" id="OBZ82264.1"/>
    </source>
</evidence>
<dbReference type="SUPFAM" id="SSF52540">
    <property type="entry name" value="P-loop containing nucleoside triphosphate hydrolases"/>
    <property type="match status" value="1"/>
</dbReference>
<dbReference type="InterPro" id="IPR027417">
    <property type="entry name" value="P-loop_NTPase"/>
</dbReference>
<feature type="domain" description="DNA helicase Pif1-like 2B" evidence="2">
    <location>
        <begin position="294"/>
        <end position="325"/>
    </location>
</feature>
<evidence type="ECO:0000259" key="1">
    <source>
        <dbReference type="Pfam" id="PF14214"/>
    </source>
</evidence>
<evidence type="ECO:0000313" key="4">
    <source>
        <dbReference type="Proteomes" id="UP000093000"/>
    </source>
</evidence>
<accession>A0A1C7N4M5</accession>
<keyword evidence="3" id="KW-0378">Hydrolase</keyword>
<feature type="domain" description="Helitron helicase-like" evidence="1">
    <location>
        <begin position="35"/>
        <end position="150"/>
    </location>
</feature>
<dbReference type="Gene3D" id="3.40.50.300">
    <property type="entry name" value="P-loop containing nucleotide triphosphate hydrolases"/>
    <property type="match status" value="1"/>
</dbReference>
<dbReference type="STRING" id="101091.A0A1C7N4M5"/>
<dbReference type="InParanoid" id="A0A1C7N4M5"/>
<keyword evidence="3" id="KW-0547">Nucleotide-binding</keyword>
<dbReference type="AlphaFoldDB" id="A0A1C7N4M5"/>
<gene>
    <name evidence="3" type="primary">pif1_8</name>
    <name evidence="3" type="ORF">A0J61_09686</name>
</gene>
<dbReference type="InterPro" id="IPR025476">
    <property type="entry name" value="Helitron_helicase-like"/>
</dbReference>
<dbReference type="OrthoDB" id="2281104at2759"/>
<reference evidence="3 4" key="1">
    <citation type="submission" date="2016-03" db="EMBL/GenBank/DDBJ databases">
        <title>Choanephora cucurbitarum.</title>
        <authorList>
            <person name="Min B."/>
            <person name="Park H."/>
            <person name="Park J.-H."/>
            <person name="Shin H.-D."/>
            <person name="Choi I.-G."/>
        </authorList>
    </citation>
    <scope>NUCLEOTIDE SEQUENCE [LARGE SCALE GENOMIC DNA]</scope>
    <source>
        <strain evidence="3 4">KUS-F28377</strain>
    </source>
</reference>
<dbReference type="InterPro" id="IPR049163">
    <property type="entry name" value="Pif1-like_2B_dom"/>
</dbReference>
<dbReference type="PANTHER" id="PTHR47642">
    <property type="entry name" value="ATP-DEPENDENT DNA HELICASE"/>
    <property type="match status" value="1"/>
</dbReference>
<dbReference type="CDD" id="cd18809">
    <property type="entry name" value="SF1_C_RecD"/>
    <property type="match status" value="1"/>
</dbReference>
<dbReference type="Pfam" id="PF21530">
    <property type="entry name" value="Pif1_2B_dom"/>
    <property type="match status" value="1"/>
</dbReference>
<keyword evidence="4" id="KW-1185">Reference proteome</keyword>
<keyword evidence="3" id="KW-0347">Helicase</keyword>
<dbReference type="InterPro" id="IPR051055">
    <property type="entry name" value="PIF1_helicase"/>
</dbReference>
<dbReference type="Pfam" id="PF14214">
    <property type="entry name" value="Helitron_like_N"/>
    <property type="match status" value="1"/>
</dbReference>
<dbReference type="Proteomes" id="UP000093000">
    <property type="component" value="Unassembled WGS sequence"/>
</dbReference>
<protein>
    <submittedName>
        <fullName evidence="3">ATP-dependent DNA helicase pif1</fullName>
    </submittedName>
</protein>
<keyword evidence="3" id="KW-0067">ATP-binding</keyword>
<evidence type="ECO:0000259" key="2">
    <source>
        <dbReference type="Pfam" id="PF21530"/>
    </source>
</evidence>
<comment type="caution">
    <text evidence="3">The sequence shown here is derived from an EMBL/GenBank/DDBJ whole genome shotgun (WGS) entry which is preliminary data.</text>
</comment>
<dbReference type="EMBL" id="LUGH01000909">
    <property type="protein sequence ID" value="OBZ82264.1"/>
    <property type="molecule type" value="Genomic_DNA"/>
</dbReference>
<proteinExistence type="predicted"/>
<organism evidence="3 4">
    <name type="scientific">Choanephora cucurbitarum</name>
    <dbReference type="NCBI Taxonomy" id="101091"/>
    <lineage>
        <taxon>Eukaryota</taxon>
        <taxon>Fungi</taxon>
        <taxon>Fungi incertae sedis</taxon>
        <taxon>Mucoromycota</taxon>
        <taxon>Mucoromycotina</taxon>
        <taxon>Mucoromycetes</taxon>
        <taxon>Mucorales</taxon>
        <taxon>Mucorineae</taxon>
        <taxon>Choanephoraceae</taxon>
        <taxon>Choanephoroideae</taxon>
        <taxon>Choanephora</taxon>
    </lineage>
</organism>
<sequence length="426" mass="48975">MTKNNIAAANRLVISTKGRSNIRQRDVIDAATKTYNKNIVSNVPYTVRLSYAYKRKNFLDLQTVFNNLGAPQLFFTFSCNDYSPDFTAATGTQYPWEDPVLFANHFNRKWNHFFNTYVLGHFAKMIGDVKDFSWVLEIQDRGSPHIHCVLWTEKSLQELVRFNVITCKLLPRRAADDPLLHDLILKHQTHICNPVYCKLGENRTCCFGYPKQAAPRTEFVGGSCIYERRVEDMNINNYNSYLLAVWRANMDIQYNCNDFDSMSEEPEFFLAHDTYNAGSKNSATRALNESRLLQELKLKTDMPVMLIQNLHVSSGWVNGTIAQVKEIDEETVLLSKEGPDGDELTLWIQKISRSVPETSYLRSQFSIVPAFASTIHKAQRTTIDSVAIYLDDMIAHGQLYVAMSRIRKSENLYFFGAELPLRIKRK</sequence>
<name>A0A1C7N4M5_9FUNG</name>
<dbReference type="GO" id="GO:0004386">
    <property type="term" value="F:helicase activity"/>
    <property type="evidence" value="ECO:0007669"/>
    <property type="project" value="UniProtKB-KW"/>
</dbReference>